<evidence type="ECO:0000256" key="1">
    <source>
        <dbReference type="SAM" id="MobiDB-lite"/>
    </source>
</evidence>
<feature type="region of interest" description="Disordered" evidence="1">
    <location>
        <begin position="298"/>
        <end position="331"/>
    </location>
</feature>
<evidence type="ECO:0000313" key="2">
    <source>
        <dbReference type="EMBL" id="KAF0304564.1"/>
    </source>
</evidence>
<name>A0A6A4WLA3_AMPAM</name>
<comment type="caution">
    <text evidence="2">The sequence shown here is derived from an EMBL/GenBank/DDBJ whole genome shotgun (WGS) entry which is preliminary data.</text>
</comment>
<accession>A0A6A4WLA3</accession>
<feature type="compositionally biased region" description="Polar residues" evidence="1">
    <location>
        <begin position="305"/>
        <end position="325"/>
    </location>
</feature>
<keyword evidence="3" id="KW-1185">Reference proteome</keyword>
<evidence type="ECO:0000313" key="3">
    <source>
        <dbReference type="Proteomes" id="UP000440578"/>
    </source>
</evidence>
<protein>
    <submittedName>
        <fullName evidence="2">Uncharacterized protein</fullName>
    </submittedName>
</protein>
<sequence length="460" mass="48513">MKVSPSPFVPAQLFVSLHLLDQSASEDSVTSAVQRACKALSRQAERKDALRNVTSLVLDACLLGGTKCCHLSAIAAAPVWSVLHRWRAVKLTSTETDIAGENRKAVEEFVAGDSHLAEVLGTSSTSIAPLEGGDADPDLTSDLDLLRKVFVGRADRPSVSPLEPSALCRLIQPWVLLLKHGVVRSARTQADVLSLMANLCGPADVTPRHCGNGDVTSLTGLDDVIVSVLESPDLTERVAVCALQCLTRCCRLLPPSRGSGPLWDRLAGLLNTRLTKPTGEDSMDAAGEAVLALTRTANHRAGDNPPTNHSEGDRQATNGGTTLPQPANGEEECSLRGWLATNRLASAAVTSLIGAGPGGRRVAHWLIEEVAGAVWSDIEENVDISRLLAGCSDGDVVLDTAPLLYLLRRLSPGPGGARRPLPAALWRDCLPLLQTALCSGESAVAAAAQRVYRAAVDCGK</sequence>
<gene>
    <name evidence="2" type="ORF">FJT64_023633</name>
</gene>
<dbReference type="Proteomes" id="UP000440578">
    <property type="component" value="Unassembled WGS sequence"/>
</dbReference>
<dbReference type="AlphaFoldDB" id="A0A6A4WLA3"/>
<organism evidence="2 3">
    <name type="scientific">Amphibalanus amphitrite</name>
    <name type="common">Striped barnacle</name>
    <name type="synonym">Balanus amphitrite</name>
    <dbReference type="NCBI Taxonomy" id="1232801"/>
    <lineage>
        <taxon>Eukaryota</taxon>
        <taxon>Metazoa</taxon>
        <taxon>Ecdysozoa</taxon>
        <taxon>Arthropoda</taxon>
        <taxon>Crustacea</taxon>
        <taxon>Multicrustacea</taxon>
        <taxon>Cirripedia</taxon>
        <taxon>Thoracica</taxon>
        <taxon>Thoracicalcarea</taxon>
        <taxon>Balanomorpha</taxon>
        <taxon>Balanoidea</taxon>
        <taxon>Balanidae</taxon>
        <taxon>Amphibalaninae</taxon>
        <taxon>Amphibalanus</taxon>
    </lineage>
</organism>
<proteinExistence type="predicted"/>
<reference evidence="2 3" key="1">
    <citation type="submission" date="2019-07" db="EMBL/GenBank/DDBJ databases">
        <title>Draft genome assembly of a fouling barnacle, Amphibalanus amphitrite (Darwin, 1854): The first reference genome for Thecostraca.</title>
        <authorList>
            <person name="Kim W."/>
        </authorList>
    </citation>
    <scope>NUCLEOTIDE SEQUENCE [LARGE SCALE GENOMIC DNA]</scope>
    <source>
        <strain evidence="2">SNU_AA5</strain>
        <tissue evidence="2">Soma without cirri and trophi</tissue>
    </source>
</reference>
<dbReference type="EMBL" id="VIIS01000833">
    <property type="protein sequence ID" value="KAF0304564.1"/>
    <property type="molecule type" value="Genomic_DNA"/>
</dbReference>